<dbReference type="STRING" id="1283841.A0A084QY47"/>
<accession>A0A084QY47</accession>
<gene>
    <name evidence="1" type="ORF">S40285_09052</name>
</gene>
<sequence>MAELVLGVLGVVPLIGFTVKSYQELWSKAKTFRNCSAAVQRLHKKLTIQRRVFQNECHLLLRECIQDDAVVGAMMSDENHQNWGKEELNNKFRMAFKQNYEECIELVHDIGGAIFQIQDELDCFKVVQSHQQMTLREQSKQLQKPCKALVLKRPTPTAMAWTDIRRASETLCEALIQAWSCSEARHFRHSVKLFLDAEKVDESVELGIAVLCLGHEHSKGEIDLIQLQVKSRLLAIAHPRLLISSPHAEQQRPKKRQKVVRFSGDATIGGSVQINDRCVSQYEIDSSCDLRCSPDICQDFSKRCAQSANSATTYCLDHIDISDKENYRHQFFAAVDSRKALGPSPVGPNGVVPMISILYRAMEDNLSALDRLKMAKALVLAVLKFHSTPWLGEAWQLQDLAFFQHSEDIIQSLQTIHFSVDFNGGKPQQIAGSAMEDVRLTSRSPLSQVSEDERLLCGIDNTTLHCLGVALLQIDRLRVLAAEDVLKVRRLAKTSSSLGPKYKEITEKCLRCDFGYGTDLSNVKLQAAVYDSVVEALESMIKVLDIYD</sequence>
<dbReference type="HOGENOM" id="CLU_026305_0_0_1"/>
<dbReference type="PANTHER" id="PTHR35186:SF4">
    <property type="entry name" value="PRION-INHIBITION AND PROPAGATION HELO DOMAIN-CONTAINING PROTEIN"/>
    <property type="match status" value="1"/>
</dbReference>
<dbReference type="AlphaFoldDB" id="A0A084QY47"/>
<evidence type="ECO:0000313" key="1">
    <source>
        <dbReference type="EMBL" id="KFA68882.1"/>
    </source>
</evidence>
<reference evidence="1 2" key="1">
    <citation type="journal article" date="2014" name="BMC Genomics">
        <title>Comparative genome sequencing reveals chemotype-specific gene clusters in the toxigenic black mold Stachybotrys.</title>
        <authorList>
            <person name="Semeiks J."/>
            <person name="Borek D."/>
            <person name="Otwinowski Z."/>
            <person name="Grishin N.V."/>
        </authorList>
    </citation>
    <scope>NUCLEOTIDE SEQUENCE [LARGE SCALE GENOMIC DNA]</scope>
    <source>
        <strain evidence="1 2">IBT 40285</strain>
    </source>
</reference>
<dbReference type="OMA" id="KIWHAFN"/>
<dbReference type="EMBL" id="KL659692">
    <property type="protein sequence ID" value="KFA68882.1"/>
    <property type="molecule type" value="Genomic_DNA"/>
</dbReference>
<dbReference type="Proteomes" id="UP000028524">
    <property type="component" value="Unassembled WGS sequence"/>
</dbReference>
<dbReference type="PANTHER" id="PTHR35186">
    <property type="entry name" value="ANK_REP_REGION DOMAIN-CONTAINING PROTEIN"/>
    <property type="match status" value="1"/>
</dbReference>
<evidence type="ECO:0000313" key="2">
    <source>
        <dbReference type="Proteomes" id="UP000028524"/>
    </source>
</evidence>
<name>A0A084QY47_STAC4</name>
<proteinExistence type="predicted"/>
<dbReference type="InParanoid" id="A0A084QY47"/>
<keyword evidence="2" id="KW-1185">Reference proteome</keyword>
<organism evidence="1 2">
    <name type="scientific">Stachybotrys chlorohalonatus (strain IBT 40285)</name>
    <dbReference type="NCBI Taxonomy" id="1283841"/>
    <lineage>
        <taxon>Eukaryota</taxon>
        <taxon>Fungi</taxon>
        <taxon>Dikarya</taxon>
        <taxon>Ascomycota</taxon>
        <taxon>Pezizomycotina</taxon>
        <taxon>Sordariomycetes</taxon>
        <taxon>Hypocreomycetidae</taxon>
        <taxon>Hypocreales</taxon>
        <taxon>Stachybotryaceae</taxon>
        <taxon>Stachybotrys</taxon>
    </lineage>
</organism>
<dbReference type="OrthoDB" id="5331891at2759"/>
<protein>
    <submittedName>
        <fullName evidence="1">Uncharacterized protein</fullName>
    </submittedName>
</protein>